<evidence type="ECO:0000313" key="4">
    <source>
        <dbReference type="EMBL" id="GAH43428.1"/>
    </source>
</evidence>
<reference evidence="4" key="1">
    <citation type="journal article" date="2014" name="Front. Microbiol.">
        <title>High frequency of phylogenetically diverse reductive dehalogenase-homologous genes in deep subseafloor sedimentary metagenomes.</title>
        <authorList>
            <person name="Kawai M."/>
            <person name="Futagami T."/>
            <person name="Toyoda A."/>
            <person name="Takaki Y."/>
            <person name="Nishi S."/>
            <person name="Hori S."/>
            <person name="Arai W."/>
            <person name="Tsubouchi T."/>
            <person name="Morono Y."/>
            <person name="Uchiyama I."/>
            <person name="Ito T."/>
            <person name="Fujiyama A."/>
            <person name="Inagaki F."/>
            <person name="Takami H."/>
        </authorList>
    </citation>
    <scope>NUCLEOTIDE SEQUENCE</scope>
    <source>
        <strain evidence="4">Expedition CK06-06</strain>
    </source>
</reference>
<comment type="caution">
    <text evidence="4">The sequence shown here is derived from an EMBL/GenBank/DDBJ whole genome shotgun (WGS) entry which is preliminary data.</text>
</comment>
<accession>X1HDP6</accession>
<feature type="domain" description="FAD/NAD(P)-binding" evidence="3">
    <location>
        <begin position="6"/>
        <end position="140"/>
    </location>
</feature>
<dbReference type="SUPFAM" id="SSF51905">
    <property type="entry name" value="FAD/NAD(P)-binding domain"/>
    <property type="match status" value="1"/>
</dbReference>
<sequence>MRETLDVVIIGAGPAGLAAAVYTGRARLNTLILEKGMPGGQILLTDLVENYPGFPEGVVPFQLMDNFRKHAEKFGAKIETDEVKKIQKQDDLWHVLGVKEEYPTRAVIIATGSVYRKLGLPGEAKLTGRGVSFCATCDGAFFRDKYV</sequence>
<dbReference type="InterPro" id="IPR036188">
    <property type="entry name" value="FAD/NAD-bd_sf"/>
</dbReference>
<dbReference type="PRINTS" id="PR00469">
    <property type="entry name" value="PNDRDTASEII"/>
</dbReference>
<keyword evidence="1" id="KW-0285">Flavoprotein</keyword>
<evidence type="ECO:0000256" key="2">
    <source>
        <dbReference type="ARBA" id="ARBA00023002"/>
    </source>
</evidence>
<dbReference type="Pfam" id="PF07992">
    <property type="entry name" value="Pyr_redox_2"/>
    <property type="match status" value="1"/>
</dbReference>
<proteinExistence type="predicted"/>
<dbReference type="PRINTS" id="PR00368">
    <property type="entry name" value="FADPNR"/>
</dbReference>
<name>X1HDP6_9ZZZZ</name>
<gene>
    <name evidence="4" type="ORF">S03H2_16813</name>
</gene>
<dbReference type="InterPro" id="IPR023753">
    <property type="entry name" value="FAD/NAD-binding_dom"/>
</dbReference>
<dbReference type="Gene3D" id="3.50.50.60">
    <property type="entry name" value="FAD/NAD(P)-binding domain"/>
    <property type="match status" value="2"/>
</dbReference>
<organism evidence="4">
    <name type="scientific">marine sediment metagenome</name>
    <dbReference type="NCBI Taxonomy" id="412755"/>
    <lineage>
        <taxon>unclassified sequences</taxon>
        <taxon>metagenomes</taxon>
        <taxon>ecological metagenomes</taxon>
    </lineage>
</organism>
<protein>
    <recommendedName>
        <fullName evidence="3">FAD/NAD(P)-binding domain-containing protein</fullName>
    </recommendedName>
</protein>
<dbReference type="PANTHER" id="PTHR48105">
    <property type="entry name" value="THIOREDOXIN REDUCTASE 1-RELATED-RELATED"/>
    <property type="match status" value="1"/>
</dbReference>
<dbReference type="AlphaFoldDB" id="X1HDP6"/>
<feature type="non-terminal residue" evidence="4">
    <location>
        <position position="147"/>
    </location>
</feature>
<keyword evidence="2" id="KW-0560">Oxidoreductase</keyword>
<dbReference type="EMBL" id="BARU01008615">
    <property type="protein sequence ID" value="GAH43428.1"/>
    <property type="molecule type" value="Genomic_DNA"/>
</dbReference>
<dbReference type="GO" id="GO:0016491">
    <property type="term" value="F:oxidoreductase activity"/>
    <property type="evidence" value="ECO:0007669"/>
    <property type="project" value="UniProtKB-KW"/>
</dbReference>
<evidence type="ECO:0000256" key="1">
    <source>
        <dbReference type="ARBA" id="ARBA00022630"/>
    </source>
</evidence>
<evidence type="ECO:0000259" key="3">
    <source>
        <dbReference type="Pfam" id="PF07992"/>
    </source>
</evidence>
<dbReference type="InterPro" id="IPR050097">
    <property type="entry name" value="Ferredoxin-NADP_redctase_2"/>
</dbReference>